<dbReference type="AlphaFoldDB" id="A0A3A3Z0M2"/>
<feature type="compositionally biased region" description="Basic and acidic residues" evidence="1">
    <location>
        <begin position="1"/>
        <end position="19"/>
    </location>
</feature>
<evidence type="ECO:0000313" key="3">
    <source>
        <dbReference type="Proteomes" id="UP000265614"/>
    </source>
</evidence>
<feature type="region of interest" description="Disordered" evidence="1">
    <location>
        <begin position="1"/>
        <end position="91"/>
    </location>
</feature>
<evidence type="ECO:0000313" key="2">
    <source>
        <dbReference type="EMBL" id="RJK96795.1"/>
    </source>
</evidence>
<evidence type="ECO:0000256" key="1">
    <source>
        <dbReference type="SAM" id="MobiDB-lite"/>
    </source>
</evidence>
<reference evidence="2 3" key="1">
    <citation type="submission" date="2018-09" db="EMBL/GenBank/DDBJ databases">
        <title>YIM 75000 draft genome.</title>
        <authorList>
            <person name="Tang S."/>
            <person name="Feng Y."/>
        </authorList>
    </citation>
    <scope>NUCLEOTIDE SEQUENCE [LARGE SCALE GENOMIC DNA]</scope>
    <source>
        <strain evidence="2 3">YIM 75000</strain>
    </source>
</reference>
<proteinExistence type="predicted"/>
<dbReference type="RefSeq" id="WP_119949511.1">
    <property type="nucleotide sequence ID" value="NZ_QZEZ01000002.1"/>
</dbReference>
<gene>
    <name evidence="2" type="ORF">D5H78_05865</name>
</gene>
<name>A0A3A3Z0M2_9ACTN</name>
<protein>
    <submittedName>
        <fullName evidence="2">Uncharacterized protein</fullName>
    </submittedName>
</protein>
<organism evidence="2 3">
    <name type="scientific">Vallicoccus soli</name>
    <dbReference type="NCBI Taxonomy" id="2339232"/>
    <lineage>
        <taxon>Bacteria</taxon>
        <taxon>Bacillati</taxon>
        <taxon>Actinomycetota</taxon>
        <taxon>Actinomycetes</taxon>
        <taxon>Motilibacterales</taxon>
        <taxon>Vallicoccaceae</taxon>
        <taxon>Vallicoccus</taxon>
    </lineage>
</organism>
<sequence length="91" mass="9783">MSGYREGQDLHVLHREATREATVASTASPSGAPGRGGRGTLRTAPVRTSTASSRGARAYLDALRRLGADPEVLDEARRGWPGERRRTPRAS</sequence>
<keyword evidence="3" id="KW-1185">Reference proteome</keyword>
<dbReference type="EMBL" id="QZEZ01000002">
    <property type="protein sequence ID" value="RJK96795.1"/>
    <property type="molecule type" value="Genomic_DNA"/>
</dbReference>
<feature type="compositionally biased region" description="Basic and acidic residues" evidence="1">
    <location>
        <begin position="62"/>
        <end position="85"/>
    </location>
</feature>
<dbReference type="Proteomes" id="UP000265614">
    <property type="component" value="Unassembled WGS sequence"/>
</dbReference>
<accession>A0A3A3Z0M2</accession>
<comment type="caution">
    <text evidence="2">The sequence shown here is derived from an EMBL/GenBank/DDBJ whole genome shotgun (WGS) entry which is preliminary data.</text>
</comment>